<evidence type="ECO:0000256" key="1">
    <source>
        <dbReference type="ARBA" id="ARBA00004123"/>
    </source>
</evidence>
<dbReference type="InterPro" id="IPR013087">
    <property type="entry name" value="Znf_C2H2_type"/>
</dbReference>
<comment type="subcellular location">
    <subcellularLocation>
        <location evidence="1">Nucleus</location>
    </subcellularLocation>
</comment>
<keyword evidence="16" id="KW-1185">Reference proteome</keyword>
<dbReference type="Pfam" id="PF00096">
    <property type="entry name" value="zf-C2H2"/>
    <property type="match status" value="3"/>
</dbReference>
<dbReference type="FunFam" id="3.30.160.60:FF:000014">
    <property type="entry name" value="Transcription factor Sp3"/>
    <property type="match status" value="1"/>
</dbReference>
<keyword evidence="9" id="KW-0539">Nucleus</keyword>
<evidence type="ECO:0000256" key="3">
    <source>
        <dbReference type="ARBA" id="ARBA00022737"/>
    </source>
</evidence>
<sequence>MTAVTVYRGQMEYIQPPQNSQELQPSPLALLAATCSKIGQGFEAPNTVLQAPIDQLSPQQEYPTAWASEHGVPTHANDNVFHSSAGNILQTENNASTSLYTSIGQVDQGQMCYTAVTTSPSRQNVCGLSSQPLVTTGNEANVNFVYAPEVELTKAVDSGAWTIKSDAGEANASIGGQWWQGKPLSWAKNTSSASPMQYVVSSTCGGNSDVGISMMQQQSQDVSENPSQNPAYVQVTRTPQGQIILTQESTEPNKWLSSGTVNVIAAPSNTSNGNATIHVQVQPEVSQETQSVNITPVGVGISPTNNRRLRRVACTCPNCREGEGRTADGRKQHICHIPGCGKVYGKTSHLRAHLRWHTGERPFVCNWLFCGKRFTRSDELQRHRRTHTGEKRFACKECGKRFMRSDHLSKHVRTHGNGKTTKASSGQSGEPIPIQPIPPQELQLQNMQAAIGQQNIDVKNAEPDGSAIVDLPSEAVVVDQHQLNENEYFTGESTEQYLNAMSVGHEFVAVRMDGTQGTAILVAQNINMGQGV</sequence>
<comment type="similarity">
    <text evidence="11">Belongs to the Sp1 C2H2-type zinc-finger protein family.</text>
</comment>
<dbReference type="PANTHER" id="PTHR23235:SF165">
    <property type="entry name" value="TRANSCRIPTION FACTOR BTD"/>
    <property type="match status" value="1"/>
</dbReference>
<dbReference type="FunFam" id="3.30.160.60:FF:000077">
    <property type="entry name" value="Sp8 transcription factor"/>
    <property type="match status" value="1"/>
</dbReference>
<dbReference type="GO" id="GO:0000978">
    <property type="term" value="F:RNA polymerase II cis-regulatory region sequence-specific DNA binding"/>
    <property type="evidence" value="ECO:0007669"/>
    <property type="project" value="TreeGrafter"/>
</dbReference>
<name>A0AAD9QGG5_ACRCE</name>
<evidence type="ECO:0000256" key="6">
    <source>
        <dbReference type="ARBA" id="ARBA00023015"/>
    </source>
</evidence>
<evidence type="ECO:0000256" key="12">
    <source>
        <dbReference type="PROSITE-ProRule" id="PRU00042"/>
    </source>
</evidence>
<keyword evidence="8" id="KW-0804">Transcription</keyword>
<evidence type="ECO:0000259" key="14">
    <source>
        <dbReference type="PROSITE" id="PS50157"/>
    </source>
</evidence>
<evidence type="ECO:0000313" key="16">
    <source>
        <dbReference type="Proteomes" id="UP001249851"/>
    </source>
</evidence>
<dbReference type="PROSITE" id="PS50157">
    <property type="entry name" value="ZINC_FINGER_C2H2_2"/>
    <property type="match status" value="3"/>
</dbReference>
<gene>
    <name evidence="15" type="ORF">P5673_016786</name>
</gene>
<dbReference type="FunFam" id="3.30.160.60:FF:000026">
    <property type="entry name" value="Transcription factor Sp3"/>
    <property type="match status" value="1"/>
</dbReference>
<evidence type="ECO:0000256" key="13">
    <source>
        <dbReference type="SAM" id="MobiDB-lite"/>
    </source>
</evidence>
<feature type="domain" description="C2H2-type" evidence="14">
    <location>
        <begin position="393"/>
        <end position="420"/>
    </location>
</feature>
<dbReference type="PANTHER" id="PTHR23235">
    <property type="entry name" value="KRUEPPEL-LIKE TRANSCRIPTION FACTOR"/>
    <property type="match status" value="1"/>
</dbReference>
<evidence type="ECO:0000256" key="11">
    <source>
        <dbReference type="ARBA" id="ARBA00038409"/>
    </source>
</evidence>
<evidence type="ECO:0000256" key="4">
    <source>
        <dbReference type="ARBA" id="ARBA00022771"/>
    </source>
</evidence>
<reference evidence="15" key="1">
    <citation type="journal article" date="2023" name="G3 (Bethesda)">
        <title>Whole genome assembly and annotation of the endangered Caribbean coral Acropora cervicornis.</title>
        <authorList>
            <person name="Selwyn J.D."/>
            <person name="Vollmer S.V."/>
        </authorList>
    </citation>
    <scope>NUCLEOTIDE SEQUENCE</scope>
    <source>
        <strain evidence="15">K2</strain>
    </source>
</reference>
<reference evidence="15" key="2">
    <citation type="journal article" date="2023" name="Science">
        <title>Genomic signatures of disease resistance in endangered staghorn corals.</title>
        <authorList>
            <person name="Vollmer S.V."/>
            <person name="Selwyn J.D."/>
            <person name="Despard B.A."/>
            <person name="Roesel C.L."/>
        </authorList>
    </citation>
    <scope>NUCLEOTIDE SEQUENCE</scope>
    <source>
        <strain evidence="15">K2</strain>
    </source>
</reference>
<dbReference type="PROSITE" id="PS00028">
    <property type="entry name" value="ZINC_FINGER_C2H2_1"/>
    <property type="match status" value="3"/>
</dbReference>
<evidence type="ECO:0000313" key="15">
    <source>
        <dbReference type="EMBL" id="KAK2560440.1"/>
    </source>
</evidence>
<protein>
    <submittedName>
        <fullName evidence="15">Transcription factor Sp4</fullName>
    </submittedName>
</protein>
<dbReference type="EMBL" id="JARQWQ010000036">
    <property type="protein sequence ID" value="KAK2560440.1"/>
    <property type="molecule type" value="Genomic_DNA"/>
</dbReference>
<keyword evidence="2" id="KW-0479">Metal-binding</keyword>
<dbReference type="Gene3D" id="3.30.160.60">
    <property type="entry name" value="Classic Zinc Finger"/>
    <property type="match status" value="3"/>
</dbReference>
<comment type="function">
    <text evidence="10">Transcription factor which plays a key role in limb development. Positively regulates FGF8 expression in the apical ectodermal ridge (AER) and contributes to limb outgrowth in embryos.</text>
</comment>
<dbReference type="SUPFAM" id="SSF57667">
    <property type="entry name" value="beta-beta-alpha zinc fingers"/>
    <property type="match status" value="2"/>
</dbReference>
<feature type="compositionally biased region" description="Polar residues" evidence="13">
    <location>
        <begin position="417"/>
        <end position="428"/>
    </location>
</feature>
<feature type="domain" description="C2H2-type" evidence="14">
    <location>
        <begin position="333"/>
        <end position="362"/>
    </location>
</feature>
<dbReference type="GO" id="GO:0005634">
    <property type="term" value="C:nucleus"/>
    <property type="evidence" value="ECO:0007669"/>
    <property type="project" value="UniProtKB-SubCell"/>
</dbReference>
<feature type="domain" description="C2H2-type" evidence="14">
    <location>
        <begin position="363"/>
        <end position="392"/>
    </location>
</feature>
<evidence type="ECO:0000256" key="7">
    <source>
        <dbReference type="ARBA" id="ARBA00023125"/>
    </source>
</evidence>
<comment type="caution">
    <text evidence="15">The sequence shown here is derived from an EMBL/GenBank/DDBJ whole genome shotgun (WGS) entry which is preliminary data.</text>
</comment>
<dbReference type="Proteomes" id="UP001249851">
    <property type="component" value="Unassembled WGS sequence"/>
</dbReference>
<keyword evidence="4 12" id="KW-0863">Zinc-finger</keyword>
<dbReference type="GO" id="GO:0000981">
    <property type="term" value="F:DNA-binding transcription factor activity, RNA polymerase II-specific"/>
    <property type="evidence" value="ECO:0007669"/>
    <property type="project" value="TreeGrafter"/>
</dbReference>
<evidence type="ECO:0000256" key="8">
    <source>
        <dbReference type="ARBA" id="ARBA00023163"/>
    </source>
</evidence>
<dbReference type="GO" id="GO:0008270">
    <property type="term" value="F:zinc ion binding"/>
    <property type="evidence" value="ECO:0007669"/>
    <property type="project" value="UniProtKB-KW"/>
</dbReference>
<keyword evidence="7" id="KW-0238">DNA-binding</keyword>
<accession>A0AAD9QGG5</accession>
<evidence type="ECO:0000256" key="10">
    <source>
        <dbReference type="ARBA" id="ARBA00037677"/>
    </source>
</evidence>
<proteinExistence type="inferred from homology"/>
<feature type="region of interest" description="Disordered" evidence="13">
    <location>
        <begin position="412"/>
        <end position="431"/>
    </location>
</feature>
<evidence type="ECO:0000256" key="5">
    <source>
        <dbReference type="ARBA" id="ARBA00022833"/>
    </source>
</evidence>
<keyword evidence="3" id="KW-0677">Repeat</keyword>
<keyword evidence="5" id="KW-0862">Zinc</keyword>
<dbReference type="InterPro" id="IPR036236">
    <property type="entry name" value="Znf_C2H2_sf"/>
</dbReference>
<keyword evidence="6" id="KW-0805">Transcription regulation</keyword>
<dbReference type="SMART" id="SM00355">
    <property type="entry name" value="ZnF_C2H2"/>
    <property type="match status" value="3"/>
</dbReference>
<evidence type="ECO:0000256" key="9">
    <source>
        <dbReference type="ARBA" id="ARBA00023242"/>
    </source>
</evidence>
<dbReference type="AlphaFoldDB" id="A0AAD9QGG5"/>
<evidence type="ECO:0000256" key="2">
    <source>
        <dbReference type="ARBA" id="ARBA00022723"/>
    </source>
</evidence>
<organism evidence="15 16">
    <name type="scientific">Acropora cervicornis</name>
    <name type="common">Staghorn coral</name>
    <dbReference type="NCBI Taxonomy" id="6130"/>
    <lineage>
        <taxon>Eukaryota</taxon>
        <taxon>Metazoa</taxon>
        <taxon>Cnidaria</taxon>
        <taxon>Anthozoa</taxon>
        <taxon>Hexacorallia</taxon>
        <taxon>Scleractinia</taxon>
        <taxon>Astrocoeniina</taxon>
        <taxon>Acroporidae</taxon>
        <taxon>Acropora</taxon>
    </lineage>
</organism>